<dbReference type="GO" id="GO:0005840">
    <property type="term" value="C:ribosome"/>
    <property type="evidence" value="ECO:0007669"/>
    <property type="project" value="UniProtKB-KW"/>
</dbReference>
<feature type="compositionally biased region" description="Basic and acidic residues" evidence="7">
    <location>
        <begin position="139"/>
        <end position="166"/>
    </location>
</feature>
<dbReference type="PROSITE" id="PS01015">
    <property type="entry name" value="RIBOSOMAL_L19"/>
    <property type="match status" value="1"/>
</dbReference>
<dbReference type="InterPro" id="IPR008991">
    <property type="entry name" value="Translation_prot_SH3-like_sf"/>
</dbReference>
<feature type="region of interest" description="Disordered" evidence="7">
    <location>
        <begin position="121"/>
        <end position="166"/>
    </location>
</feature>
<comment type="caution">
    <text evidence="8">The sequence shown here is derived from an EMBL/GenBank/DDBJ whole genome shotgun (WGS) entry which is preliminary data.</text>
</comment>
<evidence type="ECO:0000256" key="3">
    <source>
        <dbReference type="ARBA" id="ARBA00023274"/>
    </source>
</evidence>
<dbReference type="Pfam" id="PF01245">
    <property type="entry name" value="Ribosomal_L19"/>
    <property type="match status" value="1"/>
</dbReference>
<dbReference type="PANTHER" id="PTHR15680:SF9">
    <property type="entry name" value="LARGE RIBOSOMAL SUBUNIT PROTEIN BL19M"/>
    <property type="match status" value="1"/>
</dbReference>
<evidence type="ECO:0000256" key="4">
    <source>
        <dbReference type="ARBA" id="ARBA00035171"/>
    </source>
</evidence>
<dbReference type="PANTHER" id="PTHR15680">
    <property type="entry name" value="RIBOSOMAL PROTEIN L19"/>
    <property type="match status" value="1"/>
</dbReference>
<sequence length="166" mass="18579">MMSRDALLEEIETSQLKQDIPHFNVGDTIKVHIRIIEGDKERIQTFTGTVIARKGSGLSETFSLYRVAYGSGMERVFSLHSPRIAKIEVMRQGKVRRAKLYYLRGTAGKAAKVKEKIGRKGAVIQKEKAPESAPVELAAEEKALEKKEEAPKEEGKKPENETPKSE</sequence>
<dbReference type="Gene3D" id="2.30.30.790">
    <property type="match status" value="1"/>
</dbReference>
<evidence type="ECO:0000313" key="9">
    <source>
        <dbReference type="Proteomes" id="UP001194714"/>
    </source>
</evidence>
<dbReference type="HAMAP" id="MF_00402">
    <property type="entry name" value="Ribosomal_bL19"/>
    <property type="match status" value="1"/>
</dbReference>
<dbReference type="InterPro" id="IPR038657">
    <property type="entry name" value="Ribosomal_bL19_sf"/>
</dbReference>
<dbReference type="SUPFAM" id="SSF50104">
    <property type="entry name" value="Translation proteins SH3-like domain"/>
    <property type="match status" value="1"/>
</dbReference>
<keyword evidence="3 5" id="KW-0687">Ribonucleoprotein</keyword>
<keyword evidence="9" id="KW-1185">Reference proteome</keyword>
<keyword evidence="2 5" id="KW-0689">Ribosomal protein</keyword>
<evidence type="ECO:0000313" key="8">
    <source>
        <dbReference type="EMBL" id="MBF5059497.1"/>
    </source>
</evidence>
<proteinExistence type="inferred from homology"/>
<organism evidence="8 9">
    <name type="scientific">Candidatus Neptunichlamydia vexilliferae</name>
    <dbReference type="NCBI Taxonomy" id="1651774"/>
    <lineage>
        <taxon>Bacteria</taxon>
        <taxon>Pseudomonadati</taxon>
        <taxon>Chlamydiota</taxon>
        <taxon>Chlamydiia</taxon>
        <taxon>Parachlamydiales</taxon>
        <taxon>Simkaniaceae</taxon>
        <taxon>Candidatus Neptunichlamydia</taxon>
    </lineage>
</organism>
<dbReference type="InterPro" id="IPR001857">
    <property type="entry name" value="Ribosomal_bL19"/>
</dbReference>
<comment type="function">
    <text evidence="5 6">This protein is located at the 30S-50S ribosomal subunit interface and may play a role in the structure and function of the aminoacyl-tRNA binding site.</text>
</comment>
<evidence type="ECO:0000256" key="7">
    <source>
        <dbReference type="SAM" id="MobiDB-lite"/>
    </source>
</evidence>
<evidence type="ECO:0000256" key="6">
    <source>
        <dbReference type="RuleBase" id="RU000559"/>
    </source>
</evidence>
<evidence type="ECO:0000256" key="1">
    <source>
        <dbReference type="ARBA" id="ARBA00005781"/>
    </source>
</evidence>
<accession>A0ABS0B0X9</accession>
<evidence type="ECO:0000256" key="5">
    <source>
        <dbReference type="HAMAP-Rule" id="MF_00402"/>
    </source>
</evidence>
<protein>
    <recommendedName>
        <fullName evidence="4 5">Large ribosomal subunit protein bL19</fullName>
    </recommendedName>
</protein>
<reference evidence="8 9" key="1">
    <citation type="submission" date="2020-01" db="EMBL/GenBank/DDBJ databases">
        <title>Draft genome sequence of Cand. Neptunochlamydia vexilliferae K9.</title>
        <authorList>
            <person name="Schulz F."/>
            <person name="Koestlbacher S."/>
            <person name="Wascher F."/>
            <person name="Pizzetti I."/>
            <person name="Horn M."/>
        </authorList>
    </citation>
    <scope>NUCLEOTIDE SEQUENCE [LARGE SCALE GENOMIC DNA]</scope>
    <source>
        <strain evidence="8 9">K9</strain>
    </source>
</reference>
<dbReference type="EMBL" id="JAAEJV010000025">
    <property type="protein sequence ID" value="MBF5059497.1"/>
    <property type="molecule type" value="Genomic_DNA"/>
</dbReference>
<comment type="similarity">
    <text evidence="1 5 6">Belongs to the bacterial ribosomal protein bL19 family.</text>
</comment>
<gene>
    <name evidence="5" type="primary">rplS</name>
    <name evidence="8" type="ORF">NEPTK9_001011</name>
</gene>
<dbReference type="Proteomes" id="UP001194714">
    <property type="component" value="Unassembled WGS sequence"/>
</dbReference>
<name>A0ABS0B0X9_9BACT</name>
<dbReference type="PRINTS" id="PR00061">
    <property type="entry name" value="RIBOSOMALL19"/>
</dbReference>
<evidence type="ECO:0000256" key="2">
    <source>
        <dbReference type="ARBA" id="ARBA00022980"/>
    </source>
</evidence>
<dbReference type="NCBIfam" id="TIGR01024">
    <property type="entry name" value="rplS_bact"/>
    <property type="match status" value="1"/>
</dbReference>
<dbReference type="InterPro" id="IPR018257">
    <property type="entry name" value="Ribosomal_bL19_CS"/>
</dbReference>